<proteinExistence type="predicted"/>
<dbReference type="EMBL" id="BMEY01000005">
    <property type="protein sequence ID" value="GGA70550.1"/>
    <property type="molecule type" value="Genomic_DNA"/>
</dbReference>
<dbReference type="CDD" id="cd00077">
    <property type="entry name" value="HDc"/>
    <property type="match status" value="1"/>
</dbReference>
<evidence type="ECO:0000313" key="3">
    <source>
        <dbReference type="Proteomes" id="UP000613512"/>
    </source>
</evidence>
<dbReference type="SMART" id="SM00471">
    <property type="entry name" value="HDc"/>
    <property type="match status" value="1"/>
</dbReference>
<dbReference type="PANTHER" id="PTHR43155">
    <property type="entry name" value="CYCLIC DI-GMP PHOSPHODIESTERASE PA4108-RELATED"/>
    <property type="match status" value="1"/>
</dbReference>
<organism evidence="2 3">
    <name type="scientific">Ornithinibacillus halotolerans</name>
    <dbReference type="NCBI Taxonomy" id="1274357"/>
    <lineage>
        <taxon>Bacteria</taxon>
        <taxon>Bacillati</taxon>
        <taxon>Bacillota</taxon>
        <taxon>Bacilli</taxon>
        <taxon>Bacillales</taxon>
        <taxon>Bacillaceae</taxon>
        <taxon>Ornithinibacillus</taxon>
    </lineage>
</organism>
<reference evidence="2" key="1">
    <citation type="journal article" date="2014" name="Int. J. Syst. Evol. Microbiol.">
        <title>Complete genome sequence of Corynebacterium casei LMG S-19264T (=DSM 44701T), isolated from a smear-ripened cheese.</title>
        <authorList>
            <consortium name="US DOE Joint Genome Institute (JGI-PGF)"/>
            <person name="Walter F."/>
            <person name="Albersmeier A."/>
            <person name="Kalinowski J."/>
            <person name="Ruckert C."/>
        </authorList>
    </citation>
    <scope>NUCLEOTIDE SEQUENCE</scope>
    <source>
        <strain evidence="2">CGMCC 1.12408</strain>
    </source>
</reference>
<dbReference type="Pfam" id="PF13487">
    <property type="entry name" value="HD_5"/>
    <property type="match status" value="1"/>
</dbReference>
<dbReference type="SUPFAM" id="SSF109604">
    <property type="entry name" value="HD-domain/PDEase-like"/>
    <property type="match status" value="1"/>
</dbReference>
<dbReference type="Gene3D" id="1.10.3210.10">
    <property type="entry name" value="Hypothetical protein af1432"/>
    <property type="match status" value="1"/>
</dbReference>
<keyword evidence="3" id="KW-1185">Reference proteome</keyword>
<comment type="caution">
    <text evidence="2">The sequence shown here is derived from an EMBL/GenBank/DDBJ whole genome shotgun (WGS) entry which is preliminary data.</text>
</comment>
<dbReference type="AlphaFoldDB" id="A0A916RU56"/>
<gene>
    <name evidence="2" type="ORF">GCM10008025_12980</name>
</gene>
<dbReference type="InterPro" id="IPR003607">
    <property type="entry name" value="HD/PDEase_dom"/>
</dbReference>
<accession>A0A916RU56</accession>
<evidence type="ECO:0000313" key="2">
    <source>
        <dbReference type="EMBL" id="GGA70550.1"/>
    </source>
</evidence>
<reference evidence="2" key="2">
    <citation type="submission" date="2020-09" db="EMBL/GenBank/DDBJ databases">
        <authorList>
            <person name="Sun Q."/>
            <person name="Zhou Y."/>
        </authorList>
    </citation>
    <scope>NUCLEOTIDE SEQUENCE</scope>
    <source>
        <strain evidence="2">CGMCC 1.12408</strain>
    </source>
</reference>
<sequence length="357" mass="41206">MRVSPSQLVPGCMLLSDVYGKTNRPIIPKNTILTKSHITVLHKFLIHEVDVSERLKDEEPFVPKLSEEKNEEISFDVSSLSFKGHYYYVVGEYKKQFETWRNKNQIDISDIINIIVPLMNRLEDIGSTVYTLHQYANRKDYFYHHSVSISLLSAYLAKKMGYPKQEWFQVGIAGLLSDAGMARLGQFAFKKEGNLTVEERKEIKKHPTFSYRMVEHVTNLPYAVKLAILQHHERIDGSGYPLGLSQDKIHRFARIIAVCDIYHAMTSERVYRDKQSPFKVIEELQEEQFSKLDPRVVQVFADAITNFSVGTKVLLSDNNIGEIVFIDPKQPTRPIVRLENGEILSLINQQRYITEVL</sequence>
<dbReference type="RefSeq" id="WP_188383863.1">
    <property type="nucleotide sequence ID" value="NZ_BMEY01000005.1"/>
</dbReference>
<protein>
    <submittedName>
        <fullName evidence="2">HD family phosphohydrolase</fullName>
    </submittedName>
</protein>
<dbReference type="Proteomes" id="UP000613512">
    <property type="component" value="Unassembled WGS sequence"/>
</dbReference>
<feature type="domain" description="HD-GYP" evidence="1">
    <location>
        <begin position="120"/>
        <end position="316"/>
    </location>
</feature>
<dbReference type="PANTHER" id="PTHR43155:SF2">
    <property type="entry name" value="CYCLIC DI-GMP PHOSPHODIESTERASE PA4108"/>
    <property type="match status" value="1"/>
</dbReference>
<evidence type="ECO:0000259" key="1">
    <source>
        <dbReference type="PROSITE" id="PS51832"/>
    </source>
</evidence>
<name>A0A916RU56_9BACI</name>
<dbReference type="InterPro" id="IPR037522">
    <property type="entry name" value="HD_GYP_dom"/>
</dbReference>
<dbReference type="PROSITE" id="PS51832">
    <property type="entry name" value="HD_GYP"/>
    <property type="match status" value="1"/>
</dbReference>